<proteinExistence type="predicted"/>
<name>A0ACB1AE14_MELEN</name>
<evidence type="ECO:0000313" key="2">
    <source>
        <dbReference type="Proteomes" id="UP001497535"/>
    </source>
</evidence>
<protein>
    <submittedName>
        <fullName evidence="1">Uncharacterized protein</fullName>
    </submittedName>
</protein>
<organism evidence="1 2">
    <name type="scientific">Meloidogyne enterolobii</name>
    <name type="common">Root-knot nematode worm</name>
    <name type="synonym">Meloidogyne mayaguensis</name>
    <dbReference type="NCBI Taxonomy" id="390850"/>
    <lineage>
        <taxon>Eukaryota</taxon>
        <taxon>Metazoa</taxon>
        <taxon>Ecdysozoa</taxon>
        <taxon>Nematoda</taxon>
        <taxon>Chromadorea</taxon>
        <taxon>Rhabditida</taxon>
        <taxon>Tylenchina</taxon>
        <taxon>Tylenchomorpha</taxon>
        <taxon>Tylenchoidea</taxon>
        <taxon>Meloidogynidae</taxon>
        <taxon>Meloidogyninae</taxon>
        <taxon>Meloidogyne</taxon>
    </lineage>
</organism>
<sequence length="282" mass="32694">MNLFFKILFLSRLVFTCLAAVGGDDDRLNLSAILPFVPNWFEEQGNIGWGMNWDLFYELLSGFLNIVFLRREPKSDADKPRAVRNIFFIRHGIYFRKNRTVDEQKLTPLGREQAEFLGKRLAEVKNEYKFEKCVFSTMLRARQTGEIIIKQMPHLKFNCKLDSILEEGSPYPAEPFKSHWRPIEPSVYHSEGARMEAAFRKYIHRADPSQKEASYELIVCHANLIRYFVCRALQYPPEGWVRFNVAHTSITWILILPSGQVAINTVGDAGHLPPDKLTFHNV</sequence>
<dbReference type="EMBL" id="CAVMJV010000076">
    <property type="protein sequence ID" value="CAK5089246.1"/>
    <property type="molecule type" value="Genomic_DNA"/>
</dbReference>
<gene>
    <name evidence="1" type="ORF">MENTE1834_LOCUS36948</name>
</gene>
<comment type="caution">
    <text evidence="1">The sequence shown here is derived from an EMBL/GenBank/DDBJ whole genome shotgun (WGS) entry which is preliminary data.</text>
</comment>
<reference evidence="1" key="1">
    <citation type="submission" date="2023-11" db="EMBL/GenBank/DDBJ databases">
        <authorList>
            <person name="Poullet M."/>
        </authorList>
    </citation>
    <scope>NUCLEOTIDE SEQUENCE</scope>
    <source>
        <strain evidence="1">E1834</strain>
    </source>
</reference>
<evidence type="ECO:0000313" key="1">
    <source>
        <dbReference type="EMBL" id="CAK5089246.1"/>
    </source>
</evidence>
<accession>A0ACB1AE14</accession>
<keyword evidence="2" id="KW-1185">Reference proteome</keyword>
<dbReference type="Proteomes" id="UP001497535">
    <property type="component" value="Unassembled WGS sequence"/>
</dbReference>